<dbReference type="Pfam" id="PF01424">
    <property type="entry name" value="R3H"/>
    <property type="match status" value="1"/>
</dbReference>
<evidence type="ECO:0000256" key="4">
    <source>
        <dbReference type="ARBA" id="ARBA00023186"/>
    </source>
</evidence>
<dbReference type="InterPro" id="IPR001374">
    <property type="entry name" value="R3H_dom"/>
</dbReference>
<dbReference type="PROSITE" id="PS51061">
    <property type="entry name" value="R3H"/>
    <property type="match status" value="1"/>
</dbReference>
<proteinExistence type="inferred from homology"/>
<dbReference type="PANTHER" id="PTHR35800:SF1">
    <property type="entry name" value="RNA-BINDING PROTEIN KHPB"/>
    <property type="match status" value="1"/>
</dbReference>
<feature type="region of interest" description="Jag_N domain" evidence="6">
    <location>
        <begin position="5"/>
        <end position="55"/>
    </location>
</feature>
<dbReference type="Pfam" id="PF13083">
    <property type="entry name" value="KH_KhpA-B"/>
    <property type="match status" value="1"/>
</dbReference>
<evidence type="ECO:0000256" key="7">
    <source>
        <dbReference type="SAM" id="MobiDB-lite"/>
    </source>
</evidence>
<comment type="caution">
    <text evidence="9">The sequence shown here is derived from an EMBL/GenBank/DDBJ whole genome shotgun (WGS) entry which is preliminary data.</text>
</comment>
<gene>
    <name evidence="6" type="primary">khpB</name>
    <name evidence="6" type="synonym">eloR</name>
    <name evidence="9" type="ORF">EPJ81_11810</name>
</gene>
<reference evidence="9 10" key="1">
    <citation type="journal article" date="1992" name="Lakartidningen">
        <title>[Penicillin V and not amoxicillin is the first choice preparation in acute otitis].</title>
        <authorList>
            <person name="Kamme C."/>
            <person name="Lundgren K."/>
            <person name="Prellner K."/>
        </authorList>
    </citation>
    <scope>NUCLEOTIDE SEQUENCE [LARGE SCALE GENOMIC DNA]</scope>
    <source>
        <strain evidence="9 10">PC3997IV</strain>
    </source>
</reference>
<organism evidence="9 10">
    <name type="scientific">Brachyspira aalborgi</name>
    <dbReference type="NCBI Taxonomy" id="29522"/>
    <lineage>
        <taxon>Bacteria</taxon>
        <taxon>Pseudomonadati</taxon>
        <taxon>Spirochaetota</taxon>
        <taxon>Spirochaetia</taxon>
        <taxon>Brachyspirales</taxon>
        <taxon>Brachyspiraceae</taxon>
        <taxon>Brachyspira</taxon>
    </lineage>
</organism>
<dbReference type="Pfam" id="PF14804">
    <property type="entry name" value="Jag_N"/>
    <property type="match status" value="1"/>
</dbReference>
<evidence type="ECO:0000256" key="6">
    <source>
        <dbReference type="HAMAP-Rule" id="MF_00867"/>
    </source>
</evidence>
<dbReference type="CDD" id="cd02414">
    <property type="entry name" value="KH-II_Jag"/>
    <property type="match status" value="1"/>
</dbReference>
<evidence type="ECO:0000313" key="10">
    <source>
        <dbReference type="Proteomes" id="UP000325002"/>
    </source>
</evidence>
<accession>A0A5C8EI02</accession>
<feature type="compositionally biased region" description="Low complexity" evidence="7">
    <location>
        <begin position="214"/>
        <end position="227"/>
    </location>
</feature>
<dbReference type="InterPro" id="IPR036867">
    <property type="entry name" value="R3H_dom_sf"/>
</dbReference>
<dbReference type="SMART" id="SM00393">
    <property type="entry name" value="R3H"/>
    <property type="match status" value="1"/>
</dbReference>
<evidence type="ECO:0000256" key="1">
    <source>
        <dbReference type="ARBA" id="ARBA00022490"/>
    </source>
</evidence>
<dbReference type="Gene3D" id="3.30.30.80">
    <property type="entry name" value="probable RNA-binding protein from clostridium symbiosum atcc 14940"/>
    <property type="match status" value="1"/>
</dbReference>
<dbReference type="PANTHER" id="PTHR35800">
    <property type="entry name" value="PROTEIN JAG"/>
    <property type="match status" value="1"/>
</dbReference>
<dbReference type="InterPro" id="IPR038247">
    <property type="entry name" value="Jag_N_dom_sf"/>
</dbReference>
<dbReference type="InterPro" id="IPR034079">
    <property type="entry name" value="R3H_KhpB"/>
</dbReference>
<feature type="compositionally biased region" description="Basic residues" evidence="7">
    <location>
        <begin position="228"/>
        <end position="237"/>
    </location>
</feature>
<dbReference type="Proteomes" id="UP000325002">
    <property type="component" value="Unassembled WGS sequence"/>
</dbReference>
<comment type="function">
    <text evidence="6">A probable RNA chaperone. Forms a complex with KhpA which binds to cellular RNA and controls its expression. Plays a role in peptidoglycan (PG) homeostasis and cell length regulation.</text>
</comment>
<dbReference type="NCBIfam" id="NF041568">
    <property type="entry name" value="Jag_EloR"/>
    <property type="match status" value="1"/>
</dbReference>
<dbReference type="SUPFAM" id="SSF82708">
    <property type="entry name" value="R3H domain"/>
    <property type="match status" value="1"/>
</dbReference>
<evidence type="ECO:0000256" key="3">
    <source>
        <dbReference type="ARBA" id="ARBA00022960"/>
    </source>
</evidence>
<dbReference type="Gene3D" id="3.30.1370.50">
    <property type="entry name" value="R3H-like domain"/>
    <property type="match status" value="1"/>
</dbReference>
<dbReference type="InterPro" id="IPR032782">
    <property type="entry name" value="KhpB_N"/>
</dbReference>
<dbReference type="GO" id="GO:0005737">
    <property type="term" value="C:cytoplasm"/>
    <property type="evidence" value="ECO:0007669"/>
    <property type="project" value="UniProtKB-SubCell"/>
</dbReference>
<dbReference type="InterPro" id="IPR038008">
    <property type="entry name" value="Jag_KH"/>
</dbReference>
<dbReference type="Gene3D" id="3.30.300.20">
    <property type="match status" value="1"/>
</dbReference>
<dbReference type="EMBL" id="SAYD01000022">
    <property type="protein sequence ID" value="TXJ35710.1"/>
    <property type="molecule type" value="Genomic_DNA"/>
</dbReference>
<dbReference type="GO" id="GO:0009252">
    <property type="term" value="P:peptidoglycan biosynthetic process"/>
    <property type="evidence" value="ECO:0007669"/>
    <property type="project" value="UniProtKB-UniRule"/>
</dbReference>
<dbReference type="AlphaFoldDB" id="A0A5C8EI02"/>
<keyword evidence="3 6" id="KW-0133">Cell shape</keyword>
<dbReference type="InterPro" id="IPR015946">
    <property type="entry name" value="KH_dom-like_a/b"/>
</dbReference>
<comment type="similarity">
    <text evidence="6">Belongs to the KhpB RNA-binding protein family.</text>
</comment>
<keyword evidence="5 6" id="KW-0961">Cell wall biogenesis/degradation</keyword>
<dbReference type="GO" id="GO:0071555">
    <property type="term" value="P:cell wall organization"/>
    <property type="evidence" value="ECO:0007669"/>
    <property type="project" value="UniProtKB-KW"/>
</dbReference>
<feature type="region of interest" description="Disordered" evidence="7">
    <location>
        <begin position="214"/>
        <end position="237"/>
    </location>
</feature>
<comment type="domain">
    <text evidence="6">Has an N-terminal Jag-N domain and 2 RNA-binding domains (KH and R3H).</text>
</comment>
<keyword evidence="1 6" id="KW-0963">Cytoplasm</keyword>
<evidence type="ECO:0000259" key="8">
    <source>
        <dbReference type="PROSITE" id="PS51061"/>
    </source>
</evidence>
<sequence>MLVKEFSGKSEKDAVNKALEELNLTEEQIRIEVVEKGKRNLFGIGEELPTVIRVYYEEISENLGEFKSIIADILKYMGINGEINAKEESGNKIYINISTEDSGVLIGKKGATLEALQFLISLIVSKNFNDGNERHVILDVDGYRERREETLKHMARQAAQQAKKTRRAVILEPMSPYERRIIHVELQKDQDVETKSDGEPPYRRVKVFSKNANFNNRRYNNNNSRNRNSYKPHYKNK</sequence>
<dbReference type="SMART" id="SM01245">
    <property type="entry name" value="Jag_N"/>
    <property type="match status" value="1"/>
</dbReference>
<keyword evidence="2 6" id="KW-0694">RNA-binding</keyword>
<name>A0A5C8EI02_9SPIR</name>
<evidence type="ECO:0000256" key="5">
    <source>
        <dbReference type="ARBA" id="ARBA00023316"/>
    </source>
</evidence>
<dbReference type="InterPro" id="IPR039247">
    <property type="entry name" value="KhpB"/>
</dbReference>
<dbReference type="RefSeq" id="WP_147778782.1">
    <property type="nucleotide sequence ID" value="NZ_SAYD01000022.1"/>
</dbReference>
<keyword evidence="4 6" id="KW-0143">Chaperone</keyword>
<evidence type="ECO:0000256" key="2">
    <source>
        <dbReference type="ARBA" id="ARBA00022884"/>
    </source>
</evidence>
<evidence type="ECO:0000313" key="9">
    <source>
        <dbReference type="EMBL" id="TXJ35710.1"/>
    </source>
</evidence>
<comment type="subcellular location">
    <subcellularLocation>
        <location evidence="6">Cytoplasm</location>
    </subcellularLocation>
</comment>
<comment type="subunit">
    <text evidence="6">Forms a complex with KhpA.</text>
</comment>
<dbReference type="CDD" id="cd02644">
    <property type="entry name" value="R3H_jag"/>
    <property type="match status" value="1"/>
</dbReference>
<dbReference type="GO" id="GO:0008360">
    <property type="term" value="P:regulation of cell shape"/>
    <property type="evidence" value="ECO:0007669"/>
    <property type="project" value="UniProtKB-KW"/>
</dbReference>
<dbReference type="GO" id="GO:0003723">
    <property type="term" value="F:RNA binding"/>
    <property type="evidence" value="ECO:0007669"/>
    <property type="project" value="UniProtKB-UniRule"/>
</dbReference>
<dbReference type="HAMAP" id="MF_00867">
    <property type="entry name" value="KhpB"/>
    <property type="match status" value="1"/>
</dbReference>
<feature type="domain" description="R3H" evidence="8">
    <location>
        <begin position="145"/>
        <end position="211"/>
    </location>
</feature>
<protein>
    <recommendedName>
        <fullName evidence="6">RNA-binding protein KhpB</fullName>
    </recommendedName>
    <alternativeName>
        <fullName evidence="6">RNA-binding protein EloR</fullName>
    </alternativeName>
</protein>